<dbReference type="PANTHER" id="PTHR44591:SF3">
    <property type="entry name" value="RESPONSE REGULATORY DOMAIN-CONTAINING PROTEIN"/>
    <property type="match status" value="1"/>
</dbReference>
<gene>
    <name evidence="4" type="ORF">A3I30_01945</name>
</gene>
<dbReference type="GO" id="GO:0000160">
    <property type="term" value="P:phosphorelay signal transduction system"/>
    <property type="evidence" value="ECO:0007669"/>
    <property type="project" value="InterPro"/>
</dbReference>
<evidence type="ECO:0000256" key="2">
    <source>
        <dbReference type="PROSITE-ProRule" id="PRU00169"/>
    </source>
</evidence>
<dbReference type="InterPro" id="IPR011006">
    <property type="entry name" value="CheY-like_superfamily"/>
</dbReference>
<feature type="domain" description="Response regulatory" evidence="3">
    <location>
        <begin position="7"/>
        <end position="124"/>
    </location>
</feature>
<organism evidence="4 5">
    <name type="scientific">Candidatus Azambacteria bacterium RIFCSPLOWO2_02_FULL_44_14</name>
    <dbReference type="NCBI Taxonomy" id="1797306"/>
    <lineage>
        <taxon>Bacteria</taxon>
        <taxon>Candidatus Azamiibacteriota</taxon>
    </lineage>
</organism>
<comment type="caution">
    <text evidence="2">Lacks conserved residue(s) required for the propagation of feature annotation.</text>
</comment>
<dbReference type="SMART" id="SM00448">
    <property type="entry name" value="REC"/>
    <property type="match status" value="1"/>
</dbReference>
<dbReference type="EMBL" id="MEYV01000015">
    <property type="protein sequence ID" value="OGD39954.1"/>
    <property type="molecule type" value="Genomic_DNA"/>
</dbReference>
<evidence type="ECO:0000313" key="5">
    <source>
        <dbReference type="Proteomes" id="UP000177197"/>
    </source>
</evidence>
<evidence type="ECO:0000256" key="1">
    <source>
        <dbReference type="ARBA" id="ARBA00022553"/>
    </source>
</evidence>
<dbReference type="InterPro" id="IPR001789">
    <property type="entry name" value="Sig_transdc_resp-reg_receiver"/>
</dbReference>
<dbReference type="CDD" id="cd00156">
    <property type="entry name" value="REC"/>
    <property type="match status" value="1"/>
</dbReference>
<sequence>MNEQKRKILIVEDDEITVNIYSVKLKDEGFDVLIASDGQEAWEMIQAGQIPDVIFTGIVMPRLDGFGLIEKLKTDPSLSSISVVMFSHRNRLEDRQRAEQLGVNDFIARDSTTPIEVVRRLKILLGTSHKFKVSILTDRRDGKELISFLNKQQVTSLEFKSGENAILDFEAKPDKGVFNVHLSGEKEPR</sequence>
<keyword evidence="1" id="KW-0597">Phosphoprotein</keyword>
<dbReference type="SUPFAM" id="SSF52172">
    <property type="entry name" value="CheY-like"/>
    <property type="match status" value="1"/>
</dbReference>
<name>A0A1F5CAR9_9BACT</name>
<protein>
    <recommendedName>
        <fullName evidence="3">Response regulatory domain-containing protein</fullName>
    </recommendedName>
</protein>
<accession>A0A1F5CAR9</accession>
<proteinExistence type="predicted"/>
<comment type="caution">
    <text evidence="4">The sequence shown here is derived from an EMBL/GenBank/DDBJ whole genome shotgun (WGS) entry which is preliminary data.</text>
</comment>
<dbReference type="Proteomes" id="UP000177197">
    <property type="component" value="Unassembled WGS sequence"/>
</dbReference>
<evidence type="ECO:0000313" key="4">
    <source>
        <dbReference type="EMBL" id="OGD39954.1"/>
    </source>
</evidence>
<dbReference type="PANTHER" id="PTHR44591">
    <property type="entry name" value="STRESS RESPONSE REGULATOR PROTEIN 1"/>
    <property type="match status" value="1"/>
</dbReference>
<dbReference type="InterPro" id="IPR050595">
    <property type="entry name" value="Bact_response_regulator"/>
</dbReference>
<dbReference type="Pfam" id="PF00072">
    <property type="entry name" value="Response_reg"/>
    <property type="match status" value="1"/>
</dbReference>
<dbReference type="PROSITE" id="PS50110">
    <property type="entry name" value="RESPONSE_REGULATORY"/>
    <property type="match status" value="1"/>
</dbReference>
<dbReference type="Gene3D" id="3.40.50.2300">
    <property type="match status" value="1"/>
</dbReference>
<evidence type="ECO:0000259" key="3">
    <source>
        <dbReference type="PROSITE" id="PS50110"/>
    </source>
</evidence>
<dbReference type="AlphaFoldDB" id="A0A1F5CAR9"/>
<reference evidence="4 5" key="1">
    <citation type="journal article" date="2016" name="Nat. Commun.">
        <title>Thousands of microbial genomes shed light on interconnected biogeochemical processes in an aquifer system.</title>
        <authorList>
            <person name="Anantharaman K."/>
            <person name="Brown C.T."/>
            <person name="Hug L.A."/>
            <person name="Sharon I."/>
            <person name="Castelle C.J."/>
            <person name="Probst A.J."/>
            <person name="Thomas B.C."/>
            <person name="Singh A."/>
            <person name="Wilkins M.J."/>
            <person name="Karaoz U."/>
            <person name="Brodie E.L."/>
            <person name="Williams K.H."/>
            <person name="Hubbard S.S."/>
            <person name="Banfield J.F."/>
        </authorList>
    </citation>
    <scope>NUCLEOTIDE SEQUENCE [LARGE SCALE GENOMIC DNA]</scope>
</reference>